<feature type="transmembrane region" description="Helical" evidence="1">
    <location>
        <begin position="38"/>
        <end position="55"/>
    </location>
</feature>
<gene>
    <name evidence="2" type="ORF">SKC37_07385</name>
</gene>
<organism evidence="2 3">
    <name type="scientific">Aquirufa esocilacus</name>
    <dbReference type="NCBI Taxonomy" id="3096513"/>
    <lineage>
        <taxon>Bacteria</taxon>
        <taxon>Pseudomonadati</taxon>
        <taxon>Bacteroidota</taxon>
        <taxon>Cytophagia</taxon>
        <taxon>Cytophagales</taxon>
        <taxon>Flectobacillaceae</taxon>
        <taxon>Aquirufa</taxon>
    </lineage>
</organism>
<keyword evidence="1" id="KW-1133">Transmembrane helix</keyword>
<reference evidence="2 3" key="1">
    <citation type="submission" date="2024-03" db="EMBL/GenBank/DDBJ databases">
        <title>Aquirufa genome sequencing.</title>
        <authorList>
            <person name="Pitt A."/>
            <person name="Hahn M.W."/>
        </authorList>
    </citation>
    <scope>NUCLEOTIDE SEQUENCE [LARGE SCALE GENOMIC DNA]</scope>
    <source>
        <strain evidence="2 3">HETE-83D</strain>
    </source>
</reference>
<evidence type="ECO:0000313" key="3">
    <source>
        <dbReference type="Proteomes" id="UP001598019"/>
    </source>
</evidence>
<dbReference type="RefSeq" id="WP_377980862.1">
    <property type="nucleotide sequence ID" value="NZ_JBBKXX010000002.1"/>
</dbReference>
<keyword evidence="1" id="KW-0812">Transmembrane</keyword>
<dbReference type="EMBL" id="JBBKXX010000002">
    <property type="protein sequence ID" value="MFD3408474.1"/>
    <property type="molecule type" value="Genomic_DNA"/>
</dbReference>
<accession>A0ABW6DIF5</accession>
<dbReference type="Proteomes" id="UP001598019">
    <property type="component" value="Unassembled WGS sequence"/>
</dbReference>
<evidence type="ECO:0000256" key="1">
    <source>
        <dbReference type="SAM" id="Phobius"/>
    </source>
</evidence>
<keyword evidence="3" id="KW-1185">Reference proteome</keyword>
<comment type="caution">
    <text evidence="2">The sequence shown here is derived from an EMBL/GenBank/DDBJ whole genome shotgun (WGS) entry which is preliminary data.</text>
</comment>
<protein>
    <submittedName>
        <fullName evidence="2">Uncharacterized protein</fullName>
    </submittedName>
</protein>
<sequence>MNDFYKQPKALVWIESILFLLAGFFLAVLIIEKGSDQPLFYAAFILYVPISQFLYTPFFKLTGGYTYYSPMLLGYMANEKQIDLHSGTGFDYLFVFRNCKPGIELRNRLLAYHLEGLLQLISLIENKQVSESVTIVGTSYFFNDRTLLKLGFQIEKASTFYRANLFINFIDLFWMYSLSRGKVSIPAMWDAKKASIQGAALVAQKGKFEALKNHLTD</sequence>
<keyword evidence="1" id="KW-0472">Membrane</keyword>
<feature type="transmembrane region" description="Helical" evidence="1">
    <location>
        <begin position="12"/>
        <end position="31"/>
    </location>
</feature>
<proteinExistence type="predicted"/>
<name>A0ABW6DIF5_9BACT</name>
<evidence type="ECO:0000313" key="2">
    <source>
        <dbReference type="EMBL" id="MFD3408474.1"/>
    </source>
</evidence>